<keyword evidence="3" id="KW-1185">Reference proteome</keyword>
<name>A0A1C6RIL8_9ACTN</name>
<dbReference type="STRING" id="47866.GA0074694_1810"/>
<feature type="region of interest" description="Disordered" evidence="1">
    <location>
        <begin position="1"/>
        <end position="33"/>
    </location>
</feature>
<dbReference type="EMBL" id="FMHU01000001">
    <property type="protein sequence ID" value="SCL16893.1"/>
    <property type="molecule type" value="Genomic_DNA"/>
</dbReference>
<proteinExistence type="predicted"/>
<accession>A0A1C6RIL8</accession>
<feature type="compositionally biased region" description="Basic and acidic residues" evidence="1">
    <location>
        <begin position="19"/>
        <end position="30"/>
    </location>
</feature>
<sequence>MLAGTIAAMRDADTPPQEPDDRHQNLDGHTARQRARAIRAAVIEVHARVREWRSQPGWQNTPANVHRYETTVNVFRAVESMPEPDSAVAVAQLVEAVRPLLTEWRPGRPGPEQQIFVAVERLRRSLPR</sequence>
<protein>
    <submittedName>
        <fullName evidence="2">Uncharacterized protein</fullName>
    </submittedName>
</protein>
<reference evidence="3" key="1">
    <citation type="submission" date="2016-06" db="EMBL/GenBank/DDBJ databases">
        <authorList>
            <person name="Varghese N."/>
        </authorList>
    </citation>
    <scope>NUCLEOTIDE SEQUENCE [LARGE SCALE GENOMIC DNA]</scope>
    <source>
        <strain evidence="3">DSM 46123</strain>
    </source>
</reference>
<evidence type="ECO:0000256" key="1">
    <source>
        <dbReference type="SAM" id="MobiDB-lite"/>
    </source>
</evidence>
<dbReference type="AlphaFoldDB" id="A0A1C6RIL8"/>
<dbReference type="Proteomes" id="UP000198906">
    <property type="component" value="Unassembled WGS sequence"/>
</dbReference>
<evidence type="ECO:0000313" key="3">
    <source>
        <dbReference type="Proteomes" id="UP000198906"/>
    </source>
</evidence>
<gene>
    <name evidence="2" type="ORF">GA0074694_1810</name>
</gene>
<evidence type="ECO:0000313" key="2">
    <source>
        <dbReference type="EMBL" id="SCL16893.1"/>
    </source>
</evidence>
<organism evidence="2 3">
    <name type="scientific">Micromonospora inyonensis</name>
    <dbReference type="NCBI Taxonomy" id="47866"/>
    <lineage>
        <taxon>Bacteria</taxon>
        <taxon>Bacillati</taxon>
        <taxon>Actinomycetota</taxon>
        <taxon>Actinomycetes</taxon>
        <taxon>Micromonosporales</taxon>
        <taxon>Micromonosporaceae</taxon>
        <taxon>Micromonospora</taxon>
    </lineage>
</organism>